<evidence type="ECO:0000313" key="5">
    <source>
        <dbReference type="Proteomes" id="UP001596435"/>
    </source>
</evidence>
<reference evidence="5" key="1">
    <citation type="journal article" date="2019" name="Int. J. Syst. Evol. Microbiol.">
        <title>The Global Catalogue of Microorganisms (GCM) 10K type strain sequencing project: providing services to taxonomists for standard genome sequencing and annotation.</title>
        <authorList>
            <consortium name="The Broad Institute Genomics Platform"/>
            <consortium name="The Broad Institute Genome Sequencing Center for Infectious Disease"/>
            <person name="Wu L."/>
            <person name="Ma J."/>
        </authorList>
    </citation>
    <scope>NUCLEOTIDE SEQUENCE [LARGE SCALE GENOMIC DNA]</scope>
    <source>
        <strain evidence="5">CGMCC 1.12859</strain>
    </source>
</reference>
<keyword evidence="2" id="KW-0472">Membrane</keyword>
<dbReference type="Proteomes" id="UP001596435">
    <property type="component" value="Unassembled WGS sequence"/>
</dbReference>
<accession>A0ABW2G604</accession>
<evidence type="ECO:0000313" key="4">
    <source>
        <dbReference type="EMBL" id="MFC7184971.1"/>
    </source>
</evidence>
<organism evidence="4 5">
    <name type="scientific">Kitasatospora paranensis</name>
    <dbReference type="NCBI Taxonomy" id="258053"/>
    <lineage>
        <taxon>Bacteria</taxon>
        <taxon>Bacillati</taxon>
        <taxon>Actinomycetota</taxon>
        <taxon>Actinomycetes</taxon>
        <taxon>Kitasatosporales</taxon>
        <taxon>Streptomycetaceae</taxon>
        <taxon>Kitasatospora</taxon>
    </lineage>
</organism>
<proteinExistence type="predicted"/>
<evidence type="ECO:0000256" key="1">
    <source>
        <dbReference type="SAM" id="MobiDB-lite"/>
    </source>
</evidence>
<dbReference type="RefSeq" id="WP_345706133.1">
    <property type="nucleotide sequence ID" value="NZ_BAABKV010000001.1"/>
</dbReference>
<keyword evidence="2" id="KW-0812">Transmembrane</keyword>
<name>A0ABW2G604_9ACTN</name>
<feature type="transmembrane region" description="Helical" evidence="2">
    <location>
        <begin position="44"/>
        <end position="64"/>
    </location>
</feature>
<sequence>MTTAPPLGPADTAPHHDGRPGDGAPAGATSLAVPARLRWRRARWSLATVAVLLLTGLLITGLGGNSSWAPLDPRSPDPSGTRALVHLLERQGVTVRTATGEAELAAALREDDTTVVLPEPYLLDTPDLGGLAATERGRATRLVLLAPDNGVLDAFAGGLRLAADTDGLPDYVTDESTPPGCDLPEATRAGSAEFGGLLYLPQPDDTGCYPRNGHPSLVLHRDATGRQTAVLGTARPLTNARLTTDGNAALALGLLGAHPHLVWYLPGHPAQGQAPPAETRQRSLTDLIPSGWSWAALQLTVAALLAVLWRARRLGPVVGEDLPVVVRAAETTEGRARLYRRANARGHAADALREAARHRLAPVLGVPPAAGGPDPAALCAAAAGRIGRTSADVHALLYGGPPSDDAALLRLTDDLDALERQVRQP</sequence>
<gene>
    <name evidence="4" type="ORF">ACFQMG_36035</name>
</gene>
<protein>
    <submittedName>
        <fullName evidence="4">DUF4350 domain-containing protein</fullName>
    </submittedName>
</protein>
<evidence type="ECO:0000259" key="3">
    <source>
        <dbReference type="Pfam" id="PF14258"/>
    </source>
</evidence>
<feature type="domain" description="DUF4350" evidence="3">
    <location>
        <begin position="73"/>
        <end position="255"/>
    </location>
</feature>
<evidence type="ECO:0000256" key="2">
    <source>
        <dbReference type="SAM" id="Phobius"/>
    </source>
</evidence>
<dbReference type="Pfam" id="PF14258">
    <property type="entry name" value="DUF4350"/>
    <property type="match status" value="1"/>
</dbReference>
<comment type="caution">
    <text evidence="4">The sequence shown here is derived from an EMBL/GenBank/DDBJ whole genome shotgun (WGS) entry which is preliminary data.</text>
</comment>
<keyword evidence="2" id="KW-1133">Transmembrane helix</keyword>
<feature type="region of interest" description="Disordered" evidence="1">
    <location>
        <begin position="1"/>
        <end position="27"/>
    </location>
</feature>
<dbReference type="InterPro" id="IPR025646">
    <property type="entry name" value="DUF4350"/>
</dbReference>
<keyword evidence="5" id="KW-1185">Reference proteome</keyword>
<dbReference type="EMBL" id="JBHTAJ010000133">
    <property type="protein sequence ID" value="MFC7184971.1"/>
    <property type="molecule type" value="Genomic_DNA"/>
</dbReference>